<name>A0A9P1I5Y4_9PELO</name>
<organism evidence="2 3">
    <name type="scientific">Caenorhabditis angaria</name>
    <dbReference type="NCBI Taxonomy" id="860376"/>
    <lineage>
        <taxon>Eukaryota</taxon>
        <taxon>Metazoa</taxon>
        <taxon>Ecdysozoa</taxon>
        <taxon>Nematoda</taxon>
        <taxon>Chromadorea</taxon>
        <taxon>Rhabditida</taxon>
        <taxon>Rhabditina</taxon>
        <taxon>Rhabditomorpha</taxon>
        <taxon>Rhabditoidea</taxon>
        <taxon>Rhabditidae</taxon>
        <taxon>Peloderinae</taxon>
        <taxon>Caenorhabditis</taxon>
    </lineage>
</organism>
<sequence length="720" mass="85035">MAYIVPDGIPSLPSSDTEFDWDIGEENEEQLPDDIDGVSRQNWKFKNDPIFSCEETIIEENLNTKPEDLSYKEVLLKHQTENTNHMIEISKLSNDRKNPIEFCQKLGTFLNFSHFQHNQSVDMSQFEDFIRNEYCHFLDDEDLNILKKICSGDMGCFAIFEKCVGQFMNCQFCFTKSIENEKMELDMNFRPSYEEIVEFIAYFKTRIHDVCIYLKPKIYSVYKFSKIAHAVLWDYCQFSTFKMLNFILNNQQLWEKFVYDFEYLFDFYSELNKRRISLKQTAENHTFFQFLLDNLSVFYSRIPNDQEITILKFEEIIEDTLGDDLNEFHRMNIDEMVKGKEKAVEGFREKLGDYFQVGMKGGILLIKKKKKTIGKIENIPVENSNQEIFKEFQNTTTTFHQNLNSQIIPKSAMKKRQEKVEDNCDCLTRGTNRNLEYSEDIAKCVDIAREKVMKNYVHFENREMRLIERFFKEFTATLGNEKETLTARKDLDLEVGLLKETAEKLKITQDQLEESEKNCAKKDNIIQKLQDEISQLSTTNIIMKEQLLKVEANCSDLVSQNRILQKDNSMHLSAIKNFKTKLAEKQEVSTITRIQMYNQPMLNFHPSPYPQVYLFQPIILRQHGTSIYLNDFKKKYENARMICETVRKEFKLLPLVEYDTFMKSMREYENILVHNIFVCERNGSENELKNASLPIFSPDIQYILHNKMGANQQNNSICNF</sequence>
<protein>
    <submittedName>
        <fullName evidence="2">Uncharacterized protein</fullName>
    </submittedName>
</protein>
<gene>
    <name evidence="2" type="ORF">CAMP_LOCUS1343</name>
</gene>
<feature type="coiled-coil region" evidence="1">
    <location>
        <begin position="498"/>
        <end position="546"/>
    </location>
</feature>
<dbReference type="AlphaFoldDB" id="A0A9P1I5Y4"/>
<dbReference type="Proteomes" id="UP001152747">
    <property type="component" value="Unassembled WGS sequence"/>
</dbReference>
<proteinExistence type="predicted"/>
<evidence type="ECO:0000256" key="1">
    <source>
        <dbReference type="SAM" id="Coils"/>
    </source>
</evidence>
<accession>A0A9P1I5Y4</accession>
<keyword evidence="3" id="KW-1185">Reference proteome</keyword>
<reference evidence="2" key="1">
    <citation type="submission" date="2022-11" db="EMBL/GenBank/DDBJ databases">
        <authorList>
            <person name="Kikuchi T."/>
        </authorList>
    </citation>
    <scope>NUCLEOTIDE SEQUENCE</scope>
    <source>
        <strain evidence="2">PS1010</strain>
    </source>
</reference>
<evidence type="ECO:0000313" key="3">
    <source>
        <dbReference type="Proteomes" id="UP001152747"/>
    </source>
</evidence>
<comment type="caution">
    <text evidence="2">The sequence shown here is derived from an EMBL/GenBank/DDBJ whole genome shotgun (WGS) entry which is preliminary data.</text>
</comment>
<dbReference type="EMBL" id="CANHGI010000001">
    <property type="protein sequence ID" value="CAI5438706.1"/>
    <property type="molecule type" value="Genomic_DNA"/>
</dbReference>
<evidence type="ECO:0000313" key="2">
    <source>
        <dbReference type="EMBL" id="CAI5438706.1"/>
    </source>
</evidence>
<keyword evidence="1" id="KW-0175">Coiled coil</keyword>